<comment type="function">
    <text evidence="6">Specifically methylates the guanine in position 1835 (m2G1835) of 23S rRNA.</text>
</comment>
<evidence type="ECO:0000313" key="9">
    <source>
        <dbReference type="EMBL" id="QWF71485.1"/>
    </source>
</evidence>
<dbReference type="PANTHER" id="PTHR47816:SF5">
    <property type="entry name" value="RIBOSOMAL RNA LARGE SUBUNIT METHYLTRANSFERASE G"/>
    <property type="match status" value="1"/>
</dbReference>
<accession>A0A975MPD5</accession>
<evidence type="ECO:0000256" key="5">
    <source>
        <dbReference type="ARBA" id="ARBA00022691"/>
    </source>
</evidence>
<evidence type="ECO:0000256" key="4">
    <source>
        <dbReference type="ARBA" id="ARBA00022679"/>
    </source>
</evidence>
<dbReference type="PROSITE" id="PS00092">
    <property type="entry name" value="N6_MTASE"/>
    <property type="match status" value="1"/>
</dbReference>
<reference evidence="9" key="1">
    <citation type="submission" date="2021-04" db="EMBL/GenBank/DDBJ databases">
        <title>Draft genome sequence data of methanotrophic Methylovulum sp. strain S1L and Methylomonas sp. strain S2AM isolated from boreal lake water columns.</title>
        <authorList>
            <person name="Rissanen A.J."/>
            <person name="Mangayil R."/>
            <person name="Svenning M.M."/>
            <person name="Khanongnuch R."/>
        </authorList>
    </citation>
    <scope>NUCLEOTIDE SEQUENCE</scope>
    <source>
        <strain evidence="9">S2AM</strain>
    </source>
</reference>
<comment type="similarity">
    <text evidence="6">Belongs to the methyltransferase superfamily. RlmG family.</text>
</comment>
<keyword evidence="1 6" id="KW-0963">Cytoplasm</keyword>
<dbReference type="InterPro" id="IPR046977">
    <property type="entry name" value="RsmC/RlmG"/>
</dbReference>
<feature type="domain" description="RlmG N-terminal" evidence="8">
    <location>
        <begin position="3"/>
        <end position="181"/>
    </location>
</feature>
<evidence type="ECO:0000256" key="2">
    <source>
        <dbReference type="ARBA" id="ARBA00022552"/>
    </source>
</evidence>
<dbReference type="PIRSF" id="PIRSF037565">
    <property type="entry name" value="RRNA_m2G_Mtase_RsmD_prd"/>
    <property type="match status" value="1"/>
</dbReference>
<evidence type="ECO:0000256" key="6">
    <source>
        <dbReference type="HAMAP-Rule" id="MF_01859"/>
    </source>
</evidence>
<evidence type="ECO:0000256" key="1">
    <source>
        <dbReference type="ARBA" id="ARBA00022490"/>
    </source>
</evidence>
<dbReference type="GO" id="GO:0003676">
    <property type="term" value="F:nucleic acid binding"/>
    <property type="evidence" value="ECO:0007669"/>
    <property type="project" value="InterPro"/>
</dbReference>
<dbReference type="InterPro" id="IPR002052">
    <property type="entry name" value="DNA_methylase_N6_adenine_CS"/>
</dbReference>
<comment type="subcellular location">
    <subcellularLocation>
        <location evidence="6">Cytoplasm</location>
    </subcellularLocation>
</comment>
<dbReference type="Pfam" id="PF26049">
    <property type="entry name" value="RLMG_N"/>
    <property type="match status" value="1"/>
</dbReference>
<keyword evidence="3 6" id="KW-0489">Methyltransferase</keyword>
<keyword evidence="10" id="KW-1185">Reference proteome</keyword>
<dbReference type="Proteomes" id="UP000676649">
    <property type="component" value="Chromosome"/>
</dbReference>
<dbReference type="RefSeq" id="WP_215583270.1">
    <property type="nucleotide sequence ID" value="NZ_CP073754.1"/>
</dbReference>
<evidence type="ECO:0000259" key="7">
    <source>
        <dbReference type="Pfam" id="PF05175"/>
    </source>
</evidence>
<dbReference type="CDD" id="cd02440">
    <property type="entry name" value="AdoMet_MTases"/>
    <property type="match status" value="1"/>
</dbReference>
<dbReference type="InterPro" id="IPR007848">
    <property type="entry name" value="Small_mtfrase_dom"/>
</dbReference>
<organism evidence="9 10">
    <name type="scientific">Methylomonas paludis</name>
    <dbReference type="NCBI Taxonomy" id="1173101"/>
    <lineage>
        <taxon>Bacteria</taxon>
        <taxon>Pseudomonadati</taxon>
        <taxon>Pseudomonadota</taxon>
        <taxon>Gammaproteobacteria</taxon>
        <taxon>Methylococcales</taxon>
        <taxon>Methylococcaceae</taxon>
        <taxon>Methylomonas</taxon>
    </lineage>
</organism>
<dbReference type="PANTHER" id="PTHR47816">
    <property type="entry name" value="RIBOSOMAL RNA SMALL SUBUNIT METHYLTRANSFERASE C"/>
    <property type="match status" value="1"/>
</dbReference>
<dbReference type="KEGG" id="mpad:KEF85_03125"/>
<feature type="domain" description="Methyltransferase small" evidence="7">
    <location>
        <begin position="202"/>
        <end position="371"/>
    </location>
</feature>
<dbReference type="InterPro" id="IPR058679">
    <property type="entry name" value="RlmG_N"/>
</dbReference>
<dbReference type="GO" id="GO:0052916">
    <property type="term" value="F:23S rRNA (guanine(1835)-N(2))-methyltransferase activity"/>
    <property type="evidence" value="ECO:0007669"/>
    <property type="project" value="UniProtKB-EC"/>
</dbReference>
<dbReference type="AlphaFoldDB" id="A0A975MPD5"/>
<evidence type="ECO:0000256" key="3">
    <source>
        <dbReference type="ARBA" id="ARBA00022603"/>
    </source>
</evidence>
<dbReference type="InterPro" id="IPR017237">
    <property type="entry name" value="RLMG"/>
</dbReference>
<keyword evidence="5 6" id="KW-0949">S-adenosyl-L-methionine</keyword>
<keyword evidence="4 6" id="KW-0808">Transferase</keyword>
<proteinExistence type="inferred from homology"/>
<dbReference type="EC" id="2.1.1.174" evidence="6"/>
<dbReference type="Pfam" id="PF05175">
    <property type="entry name" value="MTS"/>
    <property type="match status" value="1"/>
</dbReference>
<dbReference type="InterPro" id="IPR029063">
    <property type="entry name" value="SAM-dependent_MTases_sf"/>
</dbReference>
<evidence type="ECO:0000259" key="8">
    <source>
        <dbReference type="Pfam" id="PF26049"/>
    </source>
</evidence>
<protein>
    <recommendedName>
        <fullName evidence="6">Ribosomal RNA large subunit methyltransferase G</fullName>
        <ecNumber evidence="6">2.1.1.174</ecNumber>
    </recommendedName>
    <alternativeName>
        <fullName evidence="6">23S rRNA m2G1835 methyltransferase</fullName>
    </alternativeName>
    <alternativeName>
        <fullName evidence="6">rRNA (guanine-N(2)-)-methyltransferase RlmG</fullName>
    </alternativeName>
</protein>
<evidence type="ECO:0000313" key="10">
    <source>
        <dbReference type="Proteomes" id="UP000676649"/>
    </source>
</evidence>
<dbReference type="EMBL" id="CP073754">
    <property type="protein sequence ID" value="QWF71485.1"/>
    <property type="molecule type" value="Genomic_DNA"/>
</dbReference>
<name>A0A975MPD5_9GAMM</name>
<keyword evidence="2 6" id="KW-0698">rRNA processing</keyword>
<sequence length="376" mass="41564">METCLEVPQGSYQLQRLPLRKLELLQAWDAADCYLLEHLAGAAPPLNTSIVILNDSFGALGVALHDYSPLASSDSYLSQQSSRHNLVLNGLAAEQLTLLSSLETPAGEIDYLLIKVPKTLALLEYQLLCLRPLLRPDSKVIVAGMVKNLPASVWKLLERLIGPTTTSLAVKKARLIFAQLDPAIPLPDNPYPSSYILENSAYRIYNHANVFSRDSLDIGSRFLLQHLPNNPDYHDFIDLGCGNGVIGLMLAAKQPQARLTFVDESYMALASARQNFTAALAERTADFVLDDCLSSFAPAAADCIICNPPFHQQHTIGDHIAWQMFKQAYRVLRPGGELRVIGNRHLNYPASLKKLYGNCQVLAGNDKFVIMRALKR</sequence>
<dbReference type="SUPFAM" id="SSF53335">
    <property type="entry name" value="S-adenosyl-L-methionine-dependent methyltransferases"/>
    <property type="match status" value="1"/>
</dbReference>
<dbReference type="HAMAP" id="MF_01859">
    <property type="entry name" value="23SrRNA_methyltr_G"/>
    <property type="match status" value="1"/>
</dbReference>
<comment type="catalytic activity">
    <reaction evidence="6">
        <text>guanosine(1835) in 23S rRNA + S-adenosyl-L-methionine = N(2)-methylguanosine(1835) in 23S rRNA + S-adenosyl-L-homocysteine + H(+)</text>
        <dbReference type="Rhea" id="RHEA:42744"/>
        <dbReference type="Rhea" id="RHEA-COMP:10217"/>
        <dbReference type="Rhea" id="RHEA-COMP:10218"/>
        <dbReference type="ChEBI" id="CHEBI:15378"/>
        <dbReference type="ChEBI" id="CHEBI:57856"/>
        <dbReference type="ChEBI" id="CHEBI:59789"/>
        <dbReference type="ChEBI" id="CHEBI:74269"/>
        <dbReference type="ChEBI" id="CHEBI:74481"/>
        <dbReference type="EC" id="2.1.1.174"/>
    </reaction>
</comment>
<dbReference type="Gene3D" id="3.40.50.150">
    <property type="entry name" value="Vaccinia Virus protein VP39"/>
    <property type="match status" value="2"/>
</dbReference>
<dbReference type="GO" id="GO:0005737">
    <property type="term" value="C:cytoplasm"/>
    <property type="evidence" value="ECO:0007669"/>
    <property type="project" value="UniProtKB-SubCell"/>
</dbReference>
<gene>
    <name evidence="6" type="primary">rlmG</name>
    <name evidence="9" type="ORF">KEF85_03125</name>
</gene>